<sequence length="154" mass="17078">MTTSLSIAELQASGGRVIGTSSWHDVTQERILAFADATEDWNPIHVDPAAAARTPTGTVIAHGLFTLALGPKFFYEILEVTGTSLQLNYGYDKVRWLLPVPVGSRVRMTMELIDGEPVDQGIKFRTRETFEIEGKDKPACVAEHLFTCYYEKDA</sequence>
<keyword evidence="4" id="KW-1185">Reference proteome</keyword>
<proteinExistence type="inferred from homology"/>
<protein>
    <submittedName>
        <fullName evidence="3">MaoC family dehydratase</fullName>
    </submittedName>
</protein>
<comment type="similarity">
    <text evidence="1">Belongs to the enoyl-CoA hydratase/isomerase family.</text>
</comment>
<organism evidence="3 4">
    <name type="scientific">Nocardioides seonyuensis</name>
    <dbReference type="NCBI Taxonomy" id="2518371"/>
    <lineage>
        <taxon>Bacteria</taxon>
        <taxon>Bacillati</taxon>
        <taxon>Actinomycetota</taxon>
        <taxon>Actinomycetes</taxon>
        <taxon>Propionibacteriales</taxon>
        <taxon>Nocardioidaceae</taxon>
        <taxon>Nocardioides</taxon>
    </lineage>
</organism>
<reference evidence="3 4" key="1">
    <citation type="submission" date="2019-03" db="EMBL/GenBank/DDBJ databases">
        <title>Three New Species of Nocardioides, Nocardioides euryhalodurans sp. nov., Nocardioides seonyuensis sp. nov. and Nocardioides eburneoflavus sp. nov. Iolated from Soil.</title>
        <authorList>
            <person name="Roh S.G."/>
            <person name="Lee C."/>
            <person name="Kim M.-K."/>
            <person name="Kim S.B."/>
        </authorList>
    </citation>
    <scope>NUCLEOTIDE SEQUENCE [LARGE SCALE GENOMIC DNA]</scope>
    <source>
        <strain evidence="3 4">MMS17-SY207-3</strain>
    </source>
</reference>
<gene>
    <name evidence="3" type="ORF">EXE58_10920</name>
</gene>
<dbReference type="InterPro" id="IPR029069">
    <property type="entry name" value="HotDog_dom_sf"/>
</dbReference>
<dbReference type="AlphaFoldDB" id="A0A4P7IGX9"/>
<accession>A0A4P7IGX9</accession>
<dbReference type="PANTHER" id="PTHR42993:SF1">
    <property type="entry name" value="MAOC-LIKE DEHYDRATASE DOMAIN-CONTAINING PROTEIN"/>
    <property type="match status" value="1"/>
</dbReference>
<dbReference type="SUPFAM" id="SSF54637">
    <property type="entry name" value="Thioesterase/thiol ester dehydrase-isomerase"/>
    <property type="match status" value="1"/>
</dbReference>
<dbReference type="Proteomes" id="UP000294853">
    <property type="component" value="Chromosome"/>
</dbReference>
<dbReference type="InterPro" id="IPR002539">
    <property type="entry name" value="MaoC-like_dom"/>
</dbReference>
<dbReference type="Gene3D" id="3.10.129.10">
    <property type="entry name" value="Hotdog Thioesterase"/>
    <property type="match status" value="1"/>
</dbReference>
<evidence type="ECO:0000259" key="2">
    <source>
        <dbReference type="Pfam" id="PF01575"/>
    </source>
</evidence>
<evidence type="ECO:0000313" key="4">
    <source>
        <dbReference type="Proteomes" id="UP000294853"/>
    </source>
</evidence>
<feature type="domain" description="MaoC-like" evidence="2">
    <location>
        <begin position="13"/>
        <end position="128"/>
    </location>
</feature>
<evidence type="ECO:0000313" key="3">
    <source>
        <dbReference type="EMBL" id="QBX55923.1"/>
    </source>
</evidence>
<dbReference type="Pfam" id="PF01575">
    <property type="entry name" value="MaoC_dehydratas"/>
    <property type="match status" value="1"/>
</dbReference>
<dbReference type="OrthoDB" id="9801735at2"/>
<dbReference type="EMBL" id="CP038436">
    <property type="protein sequence ID" value="QBX55923.1"/>
    <property type="molecule type" value="Genomic_DNA"/>
</dbReference>
<dbReference type="RefSeq" id="WP_135267914.1">
    <property type="nucleotide sequence ID" value="NZ_CP038436.1"/>
</dbReference>
<dbReference type="KEGG" id="nsn:EXE58_10920"/>
<evidence type="ECO:0000256" key="1">
    <source>
        <dbReference type="ARBA" id="ARBA00005254"/>
    </source>
</evidence>
<dbReference type="CDD" id="cd03450">
    <property type="entry name" value="NodN"/>
    <property type="match status" value="1"/>
</dbReference>
<dbReference type="PANTHER" id="PTHR42993">
    <property type="entry name" value="MAOC-LIKE DEHYDRATASE DOMAIN-CONTAINING PROTEIN"/>
    <property type="match status" value="1"/>
</dbReference>
<name>A0A4P7IGX9_9ACTN</name>
<dbReference type="InterPro" id="IPR039375">
    <property type="entry name" value="NodN-like"/>
</dbReference>